<accession>A0ABR7U7G2</accession>
<sequence length="82" mass="8111">MRAAILLLVSVALSSAARGETLRLPPAAGPQADKALPLKGTGSGSAKADGCAAYGRGFRMVEGTGTCVKIGGAISVDAAVRR</sequence>
<comment type="caution">
    <text evidence="3">The sequence shown here is derived from an EMBL/GenBank/DDBJ whole genome shotgun (WGS) entry which is preliminary data.</text>
</comment>
<gene>
    <name evidence="3" type="ORF">HA482_14840</name>
</gene>
<feature type="signal peptide" evidence="2">
    <location>
        <begin position="1"/>
        <end position="19"/>
    </location>
</feature>
<keyword evidence="4" id="KW-1185">Reference proteome</keyword>
<evidence type="ECO:0000313" key="4">
    <source>
        <dbReference type="Proteomes" id="UP000639516"/>
    </source>
</evidence>
<proteinExistence type="predicted"/>
<evidence type="ECO:0000256" key="2">
    <source>
        <dbReference type="SAM" id="SignalP"/>
    </source>
</evidence>
<feature type="region of interest" description="Disordered" evidence="1">
    <location>
        <begin position="23"/>
        <end position="46"/>
    </location>
</feature>
<dbReference type="RefSeq" id="WP_188105872.1">
    <property type="nucleotide sequence ID" value="NZ_JAANIH010000051.1"/>
</dbReference>
<feature type="chain" id="PRO_5045556572" evidence="2">
    <location>
        <begin position="20"/>
        <end position="82"/>
    </location>
</feature>
<evidence type="ECO:0000256" key="1">
    <source>
        <dbReference type="SAM" id="MobiDB-lite"/>
    </source>
</evidence>
<evidence type="ECO:0000313" key="3">
    <source>
        <dbReference type="EMBL" id="MBC9979476.1"/>
    </source>
</evidence>
<dbReference type="EMBL" id="JAATTO010000019">
    <property type="protein sequence ID" value="MBC9979476.1"/>
    <property type="molecule type" value="Genomic_DNA"/>
</dbReference>
<dbReference type="Proteomes" id="UP000639516">
    <property type="component" value="Unassembled WGS sequence"/>
</dbReference>
<keyword evidence="2" id="KW-0732">Signal</keyword>
<protein>
    <submittedName>
        <fullName evidence="3">Porin</fullName>
    </submittedName>
</protein>
<organism evidence="3 4">
    <name type="scientific">Bradyrhizobium campsiandrae</name>
    <dbReference type="NCBI Taxonomy" id="1729892"/>
    <lineage>
        <taxon>Bacteria</taxon>
        <taxon>Pseudomonadati</taxon>
        <taxon>Pseudomonadota</taxon>
        <taxon>Alphaproteobacteria</taxon>
        <taxon>Hyphomicrobiales</taxon>
        <taxon>Nitrobacteraceae</taxon>
        <taxon>Bradyrhizobium</taxon>
    </lineage>
</organism>
<name>A0ABR7U7G2_9BRAD</name>
<reference evidence="3 4" key="1">
    <citation type="journal article" date="2020" name="Arch. Microbiol.">
        <title>Bradyrhizobium campsiandrae sp. nov., a nitrogen-fixing bacterial strain isolated from a native leguminous tree from the Amazon adapted to flooded conditions.</title>
        <authorList>
            <person name="Cabral Michel D."/>
            <person name="Martins da Costa E."/>
            <person name="Azarias Guimaraes A."/>
            <person name="Soares de Carvalho T."/>
            <person name="Santos de Castro Caputo P."/>
            <person name="Willems A."/>
            <person name="de Souza Moreira F.M."/>
        </authorList>
    </citation>
    <scope>NUCLEOTIDE SEQUENCE [LARGE SCALE GENOMIC DNA]</scope>
    <source>
        <strain evidence="4">INPA 384B</strain>
    </source>
</reference>